<dbReference type="NCBIfam" id="NF009435">
    <property type="entry name" value="PRK12794.1"/>
    <property type="match status" value="1"/>
</dbReference>
<dbReference type="GO" id="GO:0044781">
    <property type="term" value="P:bacterial-type flagellum organization"/>
    <property type="evidence" value="ECO:0007669"/>
    <property type="project" value="InterPro"/>
</dbReference>
<dbReference type="Pfam" id="PF07309">
    <property type="entry name" value="FlaF"/>
    <property type="match status" value="1"/>
</dbReference>
<evidence type="ECO:0000313" key="2">
    <source>
        <dbReference type="Proteomes" id="UP000015347"/>
    </source>
</evidence>
<accession>S9Q9H7</accession>
<reference evidence="2" key="1">
    <citation type="journal article" date="2014" name="Stand. Genomic Sci.">
        <title>Genome sequence of the exopolysaccharide-producing Salipiger mucosus type strain (DSM 16094(T)), a moderately halophilic member of the Roseobacter clade.</title>
        <authorList>
            <person name="Riedel T."/>
            <person name="Spring S."/>
            <person name="Fiebig A."/>
            <person name="Petersen J."/>
            <person name="Kyrpides N.C."/>
            <person name="Goker M."/>
            <person name="Klenk H.P."/>
        </authorList>
    </citation>
    <scope>NUCLEOTIDE SEQUENCE [LARGE SCALE GENOMIC DNA]</scope>
    <source>
        <strain evidence="2">DSM 16094</strain>
    </source>
</reference>
<proteinExistence type="predicted"/>
<dbReference type="HOGENOM" id="CLU_141460_1_0_5"/>
<keyword evidence="2" id="KW-1185">Reference proteome</keyword>
<evidence type="ECO:0000313" key="1">
    <source>
        <dbReference type="EMBL" id="EPX78021.1"/>
    </source>
</evidence>
<dbReference type="InterPro" id="IPR010845">
    <property type="entry name" value="FlaF"/>
</dbReference>
<dbReference type="OrthoDB" id="9808944at2"/>
<name>S9Q9H7_9RHOB</name>
<comment type="caution">
    <text evidence="1">The sequence shown here is derived from an EMBL/GenBank/DDBJ whole genome shotgun (WGS) entry which is preliminary data.</text>
</comment>
<gene>
    <name evidence="1" type="ORF">Salmuc_03343</name>
</gene>
<dbReference type="EMBL" id="APVH01000042">
    <property type="protein sequence ID" value="EPX78021.1"/>
    <property type="molecule type" value="Genomic_DNA"/>
</dbReference>
<dbReference type="STRING" id="1123237.Salmuc_03343"/>
<protein>
    <submittedName>
        <fullName evidence="1">FlaF protein</fullName>
    </submittedName>
</protein>
<sequence>MSVSAYKKTIKNTETPRDIERRIISQVTTRLTQVQEDFDAAEQRRFAITNEIREAVYDNQRLWITLKADLMAEENKLSPELRADLISLSMWVDKQCTSVLNGEGTIAPLIEVNQNIINGLSAK</sequence>
<organism evidence="1 2">
    <name type="scientific">Salipiger mucosus DSM 16094</name>
    <dbReference type="NCBI Taxonomy" id="1123237"/>
    <lineage>
        <taxon>Bacteria</taxon>
        <taxon>Pseudomonadati</taxon>
        <taxon>Pseudomonadota</taxon>
        <taxon>Alphaproteobacteria</taxon>
        <taxon>Rhodobacterales</taxon>
        <taxon>Roseobacteraceae</taxon>
        <taxon>Salipiger</taxon>
    </lineage>
</organism>
<dbReference type="RefSeq" id="WP_020040031.1">
    <property type="nucleotide sequence ID" value="NZ_KE557281.1"/>
</dbReference>
<dbReference type="eggNOG" id="COG5442">
    <property type="taxonomic scope" value="Bacteria"/>
</dbReference>
<dbReference type="AlphaFoldDB" id="S9Q9H7"/>
<dbReference type="Proteomes" id="UP000015347">
    <property type="component" value="Unassembled WGS sequence"/>
</dbReference>